<feature type="region of interest" description="Disordered" evidence="1">
    <location>
        <begin position="359"/>
        <end position="390"/>
    </location>
</feature>
<name>A0AAD5XUC5_9FUNG</name>
<evidence type="ECO:0000313" key="3">
    <source>
        <dbReference type="Proteomes" id="UP001212152"/>
    </source>
</evidence>
<gene>
    <name evidence="2" type="ORF">HDU87_003895</name>
</gene>
<evidence type="ECO:0000313" key="2">
    <source>
        <dbReference type="EMBL" id="KAJ3184497.1"/>
    </source>
</evidence>
<dbReference type="EMBL" id="JADGJQ010000003">
    <property type="protein sequence ID" value="KAJ3184497.1"/>
    <property type="molecule type" value="Genomic_DNA"/>
</dbReference>
<accession>A0AAD5XUC5</accession>
<reference evidence="2" key="1">
    <citation type="submission" date="2020-05" db="EMBL/GenBank/DDBJ databases">
        <title>Phylogenomic resolution of chytrid fungi.</title>
        <authorList>
            <person name="Stajich J.E."/>
            <person name="Amses K."/>
            <person name="Simmons R."/>
            <person name="Seto K."/>
            <person name="Myers J."/>
            <person name="Bonds A."/>
            <person name="Quandt C.A."/>
            <person name="Barry K."/>
            <person name="Liu P."/>
            <person name="Grigoriev I."/>
            <person name="Longcore J.E."/>
            <person name="James T.Y."/>
        </authorList>
    </citation>
    <scope>NUCLEOTIDE SEQUENCE</scope>
    <source>
        <strain evidence="2">JEL0379</strain>
    </source>
</reference>
<comment type="caution">
    <text evidence="2">The sequence shown here is derived from an EMBL/GenBank/DDBJ whole genome shotgun (WGS) entry which is preliminary data.</text>
</comment>
<sequence length="416" mass="45550">MAGSSSTCVGRHPPSFVLAGPLFALDEHLPAVADPRWQAIVAQVATDIVLYLEGRLCACAGTAKVTVDLDKCAAHLLAVLRSNSAGIAFGNSAIPVVAAARNMHVWIACYLSKGGAPSPIGLSIARRAFESHEIEHRAVLHFATDRDASAFASLAIRKPRYGRHELFFNASPYMEYTISQAVVPAAPAAPAVPAVPAAPAAPVLSTRVTDIVADSATASLTWYVTLHSMPRPLCRLGYAFEDAPRSYLPHSMGYMVPLTTHGAQRQDLIASKGTPHIQLWSRADYKVDFQEETRIAWWRRREPPILGAEKLPRQIAERTPVDLNLLAWGKEKLRTRTPKEDPTFRTTIVRKIRVAEAEASGSKHEKSVNLYPSHSAQSLHDEEEDEDAGSALKVRLRRVRALRQSDPDRGRCRSLA</sequence>
<dbReference type="AlphaFoldDB" id="A0AAD5XUC5"/>
<proteinExistence type="predicted"/>
<protein>
    <submittedName>
        <fullName evidence="2">Uncharacterized protein</fullName>
    </submittedName>
</protein>
<keyword evidence="3" id="KW-1185">Reference proteome</keyword>
<evidence type="ECO:0000256" key="1">
    <source>
        <dbReference type="SAM" id="MobiDB-lite"/>
    </source>
</evidence>
<organism evidence="2 3">
    <name type="scientific">Geranomyces variabilis</name>
    <dbReference type="NCBI Taxonomy" id="109894"/>
    <lineage>
        <taxon>Eukaryota</taxon>
        <taxon>Fungi</taxon>
        <taxon>Fungi incertae sedis</taxon>
        <taxon>Chytridiomycota</taxon>
        <taxon>Chytridiomycota incertae sedis</taxon>
        <taxon>Chytridiomycetes</taxon>
        <taxon>Spizellomycetales</taxon>
        <taxon>Powellomycetaceae</taxon>
        <taxon>Geranomyces</taxon>
    </lineage>
</organism>
<dbReference type="Proteomes" id="UP001212152">
    <property type="component" value="Unassembled WGS sequence"/>
</dbReference>